<gene>
    <name evidence="1" type="ORF">ATO10_03600</name>
</gene>
<evidence type="ECO:0000313" key="2">
    <source>
        <dbReference type="Proteomes" id="UP000024836"/>
    </source>
</evidence>
<dbReference type="OrthoDB" id="8021248at2"/>
<dbReference type="AlphaFoldDB" id="A0A058ZQH7"/>
<reference evidence="1 2" key="1">
    <citation type="submission" date="2013-04" db="EMBL/GenBank/DDBJ databases">
        <title>Shimia sp. 22II-S11-Z10 Genome Sequencing.</title>
        <authorList>
            <person name="Lai Q."/>
            <person name="Li G."/>
            <person name="Shao Z."/>
        </authorList>
    </citation>
    <scope>NUCLEOTIDE SEQUENCE [LARGE SCALE GENOMIC DNA]</scope>
    <source>
        <strain evidence="2">22II-S11-Z10</strain>
    </source>
</reference>
<proteinExistence type="predicted"/>
<comment type="caution">
    <text evidence="1">The sequence shown here is derived from an EMBL/GenBank/DDBJ whole genome shotgun (WGS) entry which is preliminary data.</text>
</comment>
<organism evidence="1 2">
    <name type="scientific">Actibacterium atlanticum</name>
    <dbReference type="NCBI Taxonomy" id="1461693"/>
    <lineage>
        <taxon>Bacteria</taxon>
        <taxon>Pseudomonadati</taxon>
        <taxon>Pseudomonadota</taxon>
        <taxon>Alphaproteobacteria</taxon>
        <taxon>Rhodobacterales</taxon>
        <taxon>Roseobacteraceae</taxon>
        <taxon>Actibacterium</taxon>
    </lineage>
</organism>
<evidence type="ECO:0000313" key="1">
    <source>
        <dbReference type="EMBL" id="KCV83814.1"/>
    </source>
</evidence>
<dbReference type="RefSeq" id="WP_035248062.1">
    <property type="nucleotide sequence ID" value="NZ_AQQY01000001.1"/>
</dbReference>
<dbReference type="EMBL" id="AQQY01000001">
    <property type="protein sequence ID" value="KCV83814.1"/>
    <property type="molecule type" value="Genomic_DNA"/>
</dbReference>
<keyword evidence="2" id="KW-1185">Reference proteome</keyword>
<name>A0A058ZQH7_9RHOB</name>
<dbReference type="Proteomes" id="UP000024836">
    <property type="component" value="Unassembled WGS sequence"/>
</dbReference>
<dbReference type="STRING" id="1461693.ATO10_03600"/>
<accession>A0A058ZQH7</accession>
<sequence length="87" mass="9535">MRSILILVMGSTMALADTTPRQSGTGIDCFCTDKTGARIELGQEICLYVDNRAFMARCEMSQNNPMWRPTGKDCLSSTLRQSLAPAS</sequence>
<protein>
    <submittedName>
        <fullName evidence="1">Uncharacterized protein</fullName>
    </submittedName>
</protein>